<dbReference type="Proteomes" id="UP000014680">
    <property type="component" value="Unassembled WGS sequence"/>
</dbReference>
<reference evidence="3 4" key="1">
    <citation type="submission" date="2012-10" db="EMBL/GenBank/DDBJ databases">
        <authorList>
            <person name="Zafar N."/>
            <person name="Inman J."/>
            <person name="Hall N."/>
            <person name="Lorenzi H."/>
            <person name="Caler E."/>
        </authorList>
    </citation>
    <scope>NUCLEOTIDE SEQUENCE [LARGE SCALE GENOMIC DNA]</scope>
    <source>
        <strain evidence="3 4">IP1</strain>
    </source>
</reference>
<dbReference type="Gene3D" id="3.90.640.10">
    <property type="entry name" value="Actin, Chain A, domain 4"/>
    <property type="match status" value="1"/>
</dbReference>
<evidence type="ECO:0000313" key="3">
    <source>
        <dbReference type="EMBL" id="ELP92896.1"/>
    </source>
</evidence>
<dbReference type="GO" id="GO:0005524">
    <property type="term" value="F:ATP binding"/>
    <property type="evidence" value="ECO:0007669"/>
    <property type="project" value="UniProtKB-KW"/>
</dbReference>
<dbReference type="InterPro" id="IPR013126">
    <property type="entry name" value="Hsp_70_fam"/>
</dbReference>
<dbReference type="PRINTS" id="PR00301">
    <property type="entry name" value="HEATSHOCK70"/>
</dbReference>
<dbReference type="SUPFAM" id="SSF53067">
    <property type="entry name" value="Actin-like ATPase domain"/>
    <property type="match status" value="2"/>
</dbReference>
<dbReference type="KEGG" id="eiv:EIN_216610"/>
<dbReference type="RefSeq" id="XP_004259667.1">
    <property type="nucleotide sequence ID" value="XM_004259619.1"/>
</dbReference>
<dbReference type="GeneID" id="14891877"/>
<dbReference type="OrthoDB" id="29253at2759"/>
<dbReference type="Pfam" id="PF00012">
    <property type="entry name" value="HSP70"/>
    <property type="match status" value="1"/>
</dbReference>
<dbReference type="EMBL" id="KB206314">
    <property type="protein sequence ID" value="ELP92896.1"/>
    <property type="molecule type" value="Genomic_DNA"/>
</dbReference>
<protein>
    <submittedName>
        <fullName evidence="3">Heat shock 70 kDa protein, putative</fullName>
    </submittedName>
</protein>
<keyword evidence="1" id="KW-0547">Nucleotide-binding</keyword>
<organism evidence="3 4">
    <name type="scientific">Entamoeba invadens IP1</name>
    <dbReference type="NCBI Taxonomy" id="370355"/>
    <lineage>
        <taxon>Eukaryota</taxon>
        <taxon>Amoebozoa</taxon>
        <taxon>Evosea</taxon>
        <taxon>Archamoebae</taxon>
        <taxon>Mastigamoebida</taxon>
        <taxon>Entamoebidae</taxon>
        <taxon>Entamoeba</taxon>
    </lineage>
</organism>
<dbReference type="Gene3D" id="3.30.420.40">
    <property type="match status" value="2"/>
</dbReference>
<dbReference type="AlphaFoldDB" id="A0A0A1UCD1"/>
<gene>
    <name evidence="3" type="ORF">EIN_216610</name>
</gene>
<dbReference type="Gene3D" id="3.30.30.30">
    <property type="match status" value="1"/>
</dbReference>
<evidence type="ECO:0000256" key="2">
    <source>
        <dbReference type="ARBA" id="ARBA00022840"/>
    </source>
</evidence>
<dbReference type="VEuPathDB" id="AmoebaDB:EIN_216610"/>
<name>A0A0A1UCD1_ENTIV</name>
<proteinExistence type="predicted"/>
<evidence type="ECO:0000256" key="1">
    <source>
        <dbReference type="ARBA" id="ARBA00022741"/>
    </source>
</evidence>
<accession>A0A0A1UCD1</accession>
<keyword evidence="2" id="KW-0067">ATP-binding</keyword>
<dbReference type="GO" id="GO:0140662">
    <property type="term" value="F:ATP-dependent protein folding chaperone"/>
    <property type="evidence" value="ECO:0007669"/>
    <property type="project" value="InterPro"/>
</dbReference>
<dbReference type="InterPro" id="IPR043129">
    <property type="entry name" value="ATPase_NBD"/>
</dbReference>
<keyword evidence="4" id="KW-1185">Reference proteome</keyword>
<sequence>MAKEIIYVGIDLGTTYTKAAYYSSVSQCVKTLTFSSNEQSVRSTVDFNSYPVKVATESITSIKEVKRILGVAFKDDSIVNIKSNYADILEDIDGFCYFNTTFQGRPTPVRPVEISAIILSHVKKQVIENVDFDPQRQSMKVVVTHPVFFDQKQRDLTEEAAKIADLDVIGLISEPTAAAYNYSLNNLPNGMIFFFDFGGGTLDTAVGEKKGSHIKFCGIHGDKNLGGIDIDIALLDYVMNEWKEYNENEVNNLFKVQNGDSTTIQKKKVY</sequence>
<keyword evidence="3" id="KW-0346">Stress response</keyword>
<evidence type="ECO:0000313" key="4">
    <source>
        <dbReference type="Proteomes" id="UP000014680"/>
    </source>
</evidence>
<dbReference type="PANTHER" id="PTHR19375">
    <property type="entry name" value="HEAT SHOCK PROTEIN 70KDA"/>
    <property type="match status" value="1"/>
</dbReference>